<dbReference type="Proteomes" id="UP001162501">
    <property type="component" value="Chromosome 11"/>
</dbReference>
<reference evidence="1" key="1">
    <citation type="submission" date="2023-05" db="EMBL/GenBank/DDBJ databases">
        <authorList>
            <consortium name="ELIXIR-Norway"/>
        </authorList>
    </citation>
    <scope>NUCLEOTIDE SEQUENCE</scope>
</reference>
<evidence type="ECO:0000313" key="2">
    <source>
        <dbReference type="Proteomes" id="UP001162501"/>
    </source>
</evidence>
<organism evidence="1 2">
    <name type="scientific">Rangifer tarandus platyrhynchus</name>
    <name type="common">Svalbard reindeer</name>
    <dbReference type="NCBI Taxonomy" id="3082113"/>
    <lineage>
        <taxon>Eukaryota</taxon>
        <taxon>Metazoa</taxon>
        <taxon>Chordata</taxon>
        <taxon>Craniata</taxon>
        <taxon>Vertebrata</taxon>
        <taxon>Euteleostomi</taxon>
        <taxon>Mammalia</taxon>
        <taxon>Eutheria</taxon>
        <taxon>Laurasiatheria</taxon>
        <taxon>Artiodactyla</taxon>
        <taxon>Ruminantia</taxon>
        <taxon>Pecora</taxon>
        <taxon>Cervidae</taxon>
        <taxon>Odocoileinae</taxon>
        <taxon>Rangifer</taxon>
    </lineage>
</organism>
<reference evidence="1" key="2">
    <citation type="submission" date="2025-03" db="EMBL/GenBank/DDBJ databases">
        <authorList>
            <consortium name="ELIXIR-Norway"/>
            <consortium name="Elixir Norway"/>
        </authorList>
    </citation>
    <scope>NUCLEOTIDE SEQUENCE</scope>
</reference>
<evidence type="ECO:0000313" key="1">
    <source>
        <dbReference type="EMBL" id="CAM9491567.1"/>
    </source>
</evidence>
<dbReference type="EMBL" id="OX596095">
    <property type="protein sequence ID" value="CAM9491567.1"/>
    <property type="molecule type" value="Genomic_DNA"/>
</dbReference>
<sequence>AIRTAAGSGLRAPGIGRALGRGAAGKMTAGSGVLLVLLSLSGALRAHNGDLTARETCKAGFSEEDYTALISQNILEGEKVLKGPWLAASSWILRWRLATLETERGNGDCRARSSFRSGAFTAPRSASVCFLADSAWGFRKD</sequence>
<gene>
    <name evidence="1" type="ORF">MRATA1EN22A_LOCUS3265</name>
</gene>
<feature type="non-terminal residue" evidence="1">
    <location>
        <position position="141"/>
    </location>
</feature>
<name>A0AC59Y9X1_RANTA</name>
<feature type="non-terminal residue" evidence="1">
    <location>
        <position position="1"/>
    </location>
</feature>
<accession>A0AC59Y9X1</accession>
<proteinExistence type="predicted"/>
<protein>
    <submittedName>
        <fullName evidence="1">Uncharacterized protein</fullName>
    </submittedName>
</protein>